<accession>A0A1F5ZBU8</accession>
<dbReference type="STRING" id="1798373.A2154_04565"/>
<evidence type="ECO:0000256" key="1">
    <source>
        <dbReference type="SAM" id="Phobius"/>
    </source>
</evidence>
<comment type="caution">
    <text evidence="2">The sequence shown here is derived from an EMBL/GenBank/DDBJ whole genome shotgun (WGS) entry which is preliminary data.</text>
</comment>
<feature type="transmembrane region" description="Helical" evidence="1">
    <location>
        <begin position="6"/>
        <end position="30"/>
    </location>
</feature>
<gene>
    <name evidence="2" type="ORF">A2154_04565</name>
</gene>
<evidence type="ECO:0000313" key="2">
    <source>
        <dbReference type="EMBL" id="OGG09881.1"/>
    </source>
</evidence>
<name>A0A1F5ZBU8_9BACT</name>
<organism evidence="2 3">
    <name type="scientific">Candidatus Gottesmanbacteria bacterium RBG_16_43_7</name>
    <dbReference type="NCBI Taxonomy" id="1798373"/>
    <lineage>
        <taxon>Bacteria</taxon>
        <taxon>Candidatus Gottesmaniibacteriota</taxon>
    </lineage>
</organism>
<dbReference type="Proteomes" id="UP000176854">
    <property type="component" value="Unassembled WGS sequence"/>
</dbReference>
<sequence>MDITQLVLIIISSTLAALLVILGIQVLFILKEIRISVQKVNKMLDDGGKVTGAISDSVVNVSGFVNGIRAGLAAITSLKSKGGKDE</sequence>
<dbReference type="EMBL" id="MFJC01000011">
    <property type="protein sequence ID" value="OGG09881.1"/>
    <property type="molecule type" value="Genomic_DNA"/>
</dbReference>
<keyword evidence="1" id="KW-1133">Transmembrane helix</keyword>
<evidence type="ECO:0000313" key="3">
    <source>
        <dbReference type="Proteomes" id="UP000176854"/>
    </source>
</evidence>
<protein>
    <recommendedName>
        <fullName evidence="4">DUF948 domain-containing protein</fullName>
    </recommendedName>
</protein>
<reference evidence="2 3" key="1">
    <citation type="journal article" date="2016" name="Nat. Commun.">
        <title>Thousands of microbial genomes shed light on interconnected biogeochemical processes in an aquifer system.</title>
        <authorList>
            <person name="Anantharaman K."/>
            <person name="Brown C.T."/>
            <person name="Hug L.A."/>
            <person name="Sharon I."/>
            <person name="Castelle C.J."/>
            <person name="Probst A.J."/>
            <person name="Thomas B.C."/>
            <person name="Singh A."/>
            <person name="Wilkins M.J."/>
            <person name="Karaoz U."/>
            <person name="Brodie E.L."/>
            <person name="Williams K.H."/>
            <person name="Hubbard S.S."/>
            <person name="Banfield J.F."/>
        </authorList>
    </citation>
    <scope>NUCLEOTIDE SEQUENCE [LARGE SCALE GENOMIC DNA]</scope>
</reference>
<dbReference type="AlphaFoldDB" id="A0A1F5ZBU8"/>
<evidence type="ECO:0008006" key="4">
    <source>
        <dbReference type="Google" id="ProtNLM"/>
    </source>
</evidence>
<proteinExistence type="predicted"/>
<keyword evidence="1" id="KW-0812">Transmembrane</keyword>
<keyword evidence="1" id="KW-0472">Membrane</keyword>